<feature type="transmembrane region" description="Helical" evidence="8">
    <location>
        <begin position="175"/>
        <end position="196"/>
    </location>
</feature>
<keyword evidence="5 8" id="KW-0812">Transmembrane</keyword>
<feature type="transmembrane region" description="Helical" evidence="8">
    <location>
        <begin position="45"/>
        <end position="63"/>
    </location>
</feature>
<dbReference type="PANTHER" id="PTHR33573:SF46">
    <property type="entry name" value="CASP-LIKE PROTEIN 2A1"/>
    <property type="match status" value="1"/>
</dbReference>
<dbReference type="InterPro" id="IPR006702">
    <property type="entry name" value="CASP_dom"/>
</dbReference>
<dbReference type="EMBL" id="MVGT01001517">
    <property type="protein sequence ID" value="OVA11847.1"/>
    <property type="molecule type" value="Genomic_DNA"/>
</dbReference>
<dbReference type="STRING" id="56857.A0A200QN20"/>
<dbReference type="OMA" id="TWSSACE"/>
<comment type="subcellular location">
    <subcellularLocation>
        <location evidence="1 8">Cell membrane</location>
        <topology evidence="1 8">Multi-pass membrane protein</topology>
    </subcellularLocation>
</comment>
<protein>
    <recommendedName>
        <fullName evidence="8">CASP-like protein</fullName>
    </recommendedName>
</protein>
<feature type="transmembrane region" description="Helical" evidence="8">
    <location>
        <begin position="84"/>
        <end position="105"/>
    </location>
</feature>
<dbReference type="InParanoid" id="A0A200QN20"/>
<feature type="region of interest" description="Disordered" evidence="9">
    <location>
        <begin position="1"/>
        <end position="29"/>
    </location>
</feature>
<proteinExistence type="inferred from homology"/>
<comment type="subunit">
    <text evidence="3 8">Homodimer and heterodimers.</text>
</comment>
<evidence type="ECO:0000256" key="5">
    <source>
        <dbReference type="ARBA" id="ARBA00022692"/>
    </source>
</evidence>
<dbReference type="NCBIfam" id="TIGR01569">
    <property type="entry name" value="A_tha_TIGR01569"/>
    <property type="match status" value="1"/>
</dbReference>
<evidence type="ECO:0000256" key="7">
    <source>
        <dbReference type="ARBA" id="ARBA00023136"/>
    </source>
</evidence>
<dbReference type="GO" id="GO:0005886">
    <property type="term" value="C:plasma membrane"/>
    <property type="evidence" value="ECO:0007669"/>
    <property type="project" value="UniProtKB-SubCell"/>
</dbReference>
<dbReference type="Pfam" id="PF04535">
    <property type="entry name" value="CASP_dom"/>
    <property type="match status" value="1"/>
</dbReference>
<dbReference type="InterPro" id="IPR006459">
    <property type="entry name" value="CASP/CASPL"/>
</dbReference>
<name>A0A200QN20_MACCD</name>
<feature type="transmembrane region" description="Helical" evidence="8">
    <location>
        <begin position="134"/>
        <end position="154"/>
    </location>
</feature>
<evidence type="ECO:0000256" key="3">
    <source>
        <dbReference type="ARBA" id="ARBA00011489"/>
    </source>
</evidence>
<accession>A0A200QN20</accession>
<keyword evidence="6 8" id="KW-1133">Transmembrane helix</keyword>
<dbReference type="OrthoDB" id="749363at2759"/>
<keyword evidence="7 8" id="KW-0472">Membrane</keyword>
<keyword evidence="12" id="KW-1185">Reference proteome</keyword>
<dbReference type="FunCoup" id="A0A200QN20">
    <property type="interactions" value="751"/>
</dbReference>
<evidence type="ECO:0000256" key="8">
    <source>
        <dbReference type="RuleBase" id="RU361233"/>
    </source>
</evidence>
<comment type="similarity">
    <text evidence="2 8">Belongs to the Casparian strip membrane proteins (CASP) family.</text>
</comment>
<comment type="caution">
    <text evidence="11">The sequence shown here is derived from an EMBL/GenBank/DDBJ whole genome shotgun (WGS) entry which is preliminary data.</text>
</comment>
<evidence type="ECO:0000313" key="11">
    <source>
        <dbReference type="EMBL" id="OVA11847.1"/>
    </source>
</evidence>
<sequence>MEKSSGSIGGGAISHGGSRLGDQSCGREDKSVHMGSVRMTSSAESLFRVVPMVLCVTALVVMLKNAMSNDYGSVSSSDLGGFKYLIYANGICAGYSLLSALYLAAVRPPSSSSTTTTTMYSQQTAWTVFFFDQVMTYIILAAGTVSAEVVYLAYKGDEAITWSEACGVFGGFCRKATVSVGITFAAVVCYVLLSLISSYRLFSSYDAPISSSSYPAKQGDHEIGAGFH</sequence>
<evidence type="ECO:0000259" key="10">
    <source>
        <dbReference type="Pfam" id="PF04535"/>
    </source>
</evidence>
<organism evidence="11 12">
    <name type="scientific">Macleaya cordata</name>
    <name type="common">Five-seeded plume-poppy</name>
    <name type="synonym">Bocconia cordata</name>
    <dbReference type="NCBI Taxonomy" id="56857"/>
    <lineage>
        <taxon>Eukaryota</taxon>
        <taxon>Viridiplantae</taxon>
        <taxon>Streptophyta</taxon>
        <taxon>Embryophyta</taxon>
        <taxon>Tracheophyta</taxon>
        <taxon>Spermatophyta</taxon>
        <taxon>Magnoliopsida</taxon>
        <taxon>Ranunculales</taxon>
        <taxon>Papaveraceae</taxon>
        <taxon>Papaveroideae</taxon>
        <taxon>Macleaya</taxon>
    </lineage>
</organism>
<evidence type="ECO:0000313" key="12">
    <source>
        <dbReference type="Proteomes" id="UP000195402"/>
    </source>
</evidence>
<dbReference type="AlphaFoldDB" id="A0A200QN20"/>
<evidence type="ECO:0000256" key="1">
    <source>
        <dbReference type="ARBA" id="ARBA00004651"/>
    </source>
</evidence>
<dbReference type="Proteomes" id="UP000195402">
    <property type="component" value="Unassembled WGS sequence"/>
</dbReference>
<evidence type="ECO:0000256" key="2">
    <source>
        <dbReference type="ARBA" id="ARBA00007651"/>
    </source>
</evidence>
<feature type="domain" description="Casparian strip membrane protein" evidence="10">
    <location>
        <begin position="40"/>
        <end position="189"/>
    </location>
</feature>
<evidence type="ECO:0000256" key="6">
    <source>
        <dbReference type="ARBA" id="ARBA00022989"/>
    </source>
</evidence>
<evidence type="ECO:0000256" key="9">
    <source>
        <dbReference type="SAM" id="MobiDB-lite"/>
    </source>
</evidence>
<dbReference type="PANTHER" id="PTHR33573">
    <property type="entry name" value="CASP-LIKE PROTEIN 4A4"/>
    <property type="match status" value="1"/>
</dbReference>
<evidence type="ECO:0000256" key="4">
    <source>
        <dbReference type="ARBA" id="ARBA00022475"/>
    </source>
</evidence>
<keyword evidence="4 8" id="KW-1003">Cell membrane</keyword>
<gene>
    <name evidence="11" type="ORF">BVC80_8371g5</name>
</gene>
<reference evidence="11 12" key="1">
    <citation type="journal article" date="2017" name="Mol. Plant">
        <title>The Genome of Medicinal Plant Macleaya cordata Provides New Insights into Benzylisoquinoline Alkaloids Metabolism.</title>
        <authorList>
            <person name="Liu X."/>
            <person name="Liu Y."/>
            <person name="Huang P."/>
            <person name="Ma Y."/>
            <person name="Qing Z."/>
            <person name="Tang Q."/>
            <person name="Cao H."/>
            <person name="Cheng P."/>
            <person name="Zheng Y."/>
            <person name="Yuan Z."/>
            <person name="Zhou Y."/>
            <person name="Liu J."/>
            <person name="Tang Z."/>
            <person name="Zhuo Y."/>
            <person name="Zhang Y."/>
            <person name="Yu L."/>
            <person name="Huang J."/>
            <person name="Yang P."/>
            <person name="Peng Q."/>
            <person name="Zhang J."/>
            <person name="Jiang W."/>
            <person name="Zhang Z."/>
            <person name="Lin K."/>
            <person name="Ro D.K."/>
            <person name="Chen X."/>
            <person name="Xiong X."/>
            <person name="Shang Y."/>
            <person name="Huang S."/>
            <person name="Zeng J."/>
        </authorList>
    </citation>
    <scope>NUCLEOTIDE SEQUENCE [LARGE SCALE GENOMIC DNA]</scope>
    <source>
        <strain evidence="12">cv. BLH2017</strain>
        <tissue evidence="11">Root</tissue>
    </source>
</reference>